<reference evidence="2" key="1">
    <citation type="submission" date="2016-11" db="UniProtKB">
        <authorList>
            <consortium name="WormBaseParasite"/>
        </authorList>
    </citation>
    <scope>IDENTIFICATION</scope>
    <source>
        <strain evidence="2">KR3021</strain>
    </source>
</reference>
<evidence type="ECO:0000313" key="2">
    <source>
        <dbReference type="WBParaSite" id="RSKR_0001037250.1"/>
    </source>
</evidence>
<organism evidence="1 2">
    <name type="scientific">Rhabditophanes sp. KR3021</name>
    <dbReference type="NCBI Taxonomy" id="114890"/>
    <lineage>
        <taxon>Eukaryota</taxon>
        <taxon>Metazoa</taxon>
        <taxon>Ecdysozoa</taxon>
        <taxon>Nematoda</taxon>
        <taxon>Chromadorea</taxon>
        <taxon>Rhabditida</taxon>
        <taxon>Tylenchina</taxon>
        <taxon>Panagrolaimomorpha</taxon>
        <taxon>Strongyloidoidea</taxon>
        <taxon>Alloionematidae</taxon>
        <taxon>Rhabditophanes</taxon>
    </lineage>
</organism>
<sequence>MLDLDWPVVEIATENYNDLDTLLQVNQIIGISENAIETELNGAYLVVLASIGLVSNIIVLILILLNSSKKKDPLTRCLIVDRFLCTVEMILMGFFLKLKIIFPLLGMTSSGWCNSIGGSEFCSILAMLCLSKMVAVELLNDLIYSTERIIFGTAMIILVLICIVISLFMIFTFHANQAYFKRFHVFLIYYNLIVVDLMRIISIATTELPLYILTDSLTEKDYTERAVFFIICEMNTLGFLVWIFLISFLTFNRFLTFFTPSVVRKNSLFQIIGFCLFSWIFAIIILCIKLYIGVNRVYDAHDLILSQDYSKLNDLNFFNIKIERFVGGLYIGNPMFLLLLYILSYIKIKGYVNKQIAPNTVPKAYLPSNSNQALVSTPHIIASTSNSTNEINYEALILYQGLFISIFYEIVTNCDYFNDSIMSSINLNLKFYWYTFTMVMNLLLTIVNPVTFYYFNTTANNYLKRTLRAAIKVHSKKLKQILKEEDGFEMGIVDWKLYNESVSNDFVVPFDSDTLGVMVISTPKWFGQKFEPFIRNIFKKENYTKEQFEAKYPSPVDTCLKESFNKIENLFATHSIELINDFDFDFTKKPLVLTAIAGHAAGLAYYYTAKDCIDEIKHLCNSKLIGVGVHTKYGGHFAYRCIILFKDVILKNTTFSKANNFIKNKKEIANLIESFNYNWIDGTFRSIGETPTYKYLQKYDTNQLEFWSTSNRFEVMIKIFSTSST</sequence>
<evidence type="ECO:0000313" key="1">
    <source>
        <dbReference type="Proteomes" id="UP000095286"/>
    </source>
</evidence>
<dbReference type="Proteomes" id="UP000095286">
    <property type="component" value="Unplaced"/>
</dbReference>
<accession>A0AC35UDJ4</accession>
<protein>
    <submittedName>
        <fullName evidence="2">Cyanocobalamin reductase (cyanide-eliminating)</fullName>
    </submittedName>
</protein>
<name>A0AC35UDJ4_9BILA</name>
<dbReference type="WBParaSite" id="RSKR_0001037250.1">
    <property type="protein sequence ID" value="RSKR_0001037250.1"/>
    <property type="gene ID" value="RSKR_0001037250"/>
</dbReference>
<proteinExistence type="predicted"/>